<dbReference type="PROSITE" id="PS00878">
    <property type="entry name" value="ODR_DC_2_1"/>
    <property type="match status" value="1"/>
</dbReference>
<comment type="cofactor">
    <cofactor evidence="1">
        <name>pyridoxal 5'-phosphate</name>
        <dbReference type="ChEBI" id="CHEBI:597326"/>
    </cofactor>
</comment>
<proteinExistence type="predicted"/>
<dbReference type="InterPro" id="IPR022653">
    <property type="entry name" value="De-COase2_pyr-phos_BS"/>
</dbReference>
<dbReference type="Gene3D" id="3.20.20.10">
    <property type="entry name" value="Alanine racemase"/>
    <property type="match status" value="1"/>
</dbReference>
<accession>X1F1F5</accession>
<organism evidence="4">
    <name type="scientific">marine sediment metagenome</name>
    <dbReference type="NCBI Taxonomy" id="412755"/>
    <lineage>
        <taxon>unclassified sequences</taxon>
        <taxon>metagenomes</taxon>
        <taxon>ecological metagenomes</taxon>
    </lineage>
</organism>
<sequence>MDYIGWLKNKDLEYKDGILHFANLNMIDVAEKYGTPIYVINEEMIRKRYRKLKEKLDSVYSKNGIYFAVKSNSNLSVLKILNSEGACFDCTSTGEIYECFKVGIPPEKIIFTGNMFTNEDFKFAVENKVHVNLDSISQLRRLNKIFEYLGIEKQTISFRINPEFGAG</sequence>
<reference evidence="4" key="1">
    <citation type="journal article" date="2014" name="Front. Microbiol.">
        <title>High frequency of phylogenetically diverse reductive dehalogenase-homologous genes in deep subseafloor sedimentary metagenomes.</title>
        <authorList>
            <person name="Kawai M."/>
            <person name="Futagami T."/>
            <person name="Toyoda A."/>
            <person name="Takaki Y."/>
            <person name="Nishi S."/>
            <person name="Hori S."/>
            <person name="Arai W."/>
            <person name="Tsubouchi T."/>
            <person name="Morono Y."/>
            <person name="Uchiyama I."/>
            <person name="Ito T."/>
            <person name="Fujiyama A."/>
            <person name="Inagaki F."/>
            <person name="Takami H."/>
        </authorList>
    </citation>
    <scope>NUCLEOTIDE SEQUENCE</scope>
    <source>
        <strain evidence="4">Expedition CK06-06</strain>
    </source>
</reference>
<dbReference type="GO" id="GO:0009089">
    <property type="term" value="P:lysine biosynthetic process via diaminopimelate"/>
    <property type="evidence" value="ECO:0007669"/>
    <property type="project" value="TreeGrafter"/>
</dbReference>
<gene>
    <name evidence="4" type="ORF">S01H4_60207</name>
</gene>
<evidence type="ECO:0000313" key="4">
    <source>
        <dbReference type="EMBL" id="GAH14638.1"/>
    </source>
</evidence>
<dbReference type="PANTHER" id="PTHR43727">
    <property type="entry name" value="DIAMINOPIMELATE DECARBOXYLASE"/>
    <property type="match status" value="1"/>
</dbReference>
<dbReference type="InterPro" id="IPR022644">
    <property type="entry name" value="De-COase2_N"/>
</dbReference>
<protein>
    <recommendedName>
        <fullName evidence="3">Orn/DAP/Arg decarboxylase 2 N-terminal domain-containing protein</fullName>
    </recommendedName>
</protein>
<evidence type="ECO:0000256" key="2">
    <source>
        <dbReference type="ARBA" id="ARBA00022898"/>
    </source>
</evidence>
<dbReference type="Pfam" id="PF02784">
    <property type="entry name" value="Orn_Arg_deC_N"/>
    <property type="match status" value="1"/>
</dbReference>
<evidence type="ECO:0000259" key="3">
    <source>
        <dbReference type="Pfam" id="PF02784"/>
    </source>
</evidence>
<feature type="domain" description="Orn/DAP/Arg decarboxylase 2 N-terminal" evidence="3">
    <location>
        <begin position="44"/>
        <end position="165"/>
    </location>
</feature>
<feature type="non-terminal residue" evidence="4">
    <location>
        <position position="167"/>
    </location>
</feature>
<dbReference type="EMBL" id="BART01035452">
    <property type="protein sequence ID" value="GAH14638.1"/>
    <property type="molecule type" value="Genomic_DNA"/>
</dbReference>
<dbReference type="GO" id="GO:0008836">
    <property type="term" value="F:diaminopimelate decarboxylase activity"/>
    <property type="evidence" value="ECO:0007669"/>
    <property type="project" value="TreeGrafter"/>
</dbReference>
<dbReference type="AlphaFoldDB" id="X1F1F5"/>
<evidence type="ECO:0000256" key="1">
    <source>
        <dbReference type="ARBA" id="ARBA00001933"/>
    </source>
</evidence>
<name>X1F1F5_9ZZZZ</name>
<dbReference type="InterPro" id="IPR029066">
    <property type="entry name" value="PLP-binding_barrel"/>
</dbReference>
<keyword evidence="2" id="KW-0663">Pyridoxal phosphate</keyword>
<dbReference type="PANTHER" id="PTHR43727:SF2">
    <property type="entry name" value="GROUP IV DECARBOXYLASE"/>
    <property type="match status" value="1"/>
</dbReference>
<dbReference type="SUPFAM" id="SSF51419">
    <property type="entry name" value="PLP-binding barrel"/>
    <property type="match status" value="1"/>
</dbReference>
<comment type="caution">
    <text evidence="4">The sequence shown here is derived from an EMBL/GenBank/DDBJ whole genome shotgun (WGS) entry which is preliminary data.</text>
</comment>